<accession>A0A6M8HPS0</accession>
<name>A0A6M8HPS0_9PROT</name>
<dbReference type="KEGG" id="lck:HN018_09780"/>
<feature type="compositionally biased region" description="Polar residues" evidence="2">
    <location>
        <begin position="156"/>
        <end position="166"/>
    </location>
</feature>
<feature type="region of interest" description="Disordered" evidence="2">
    <location>
        <begin position="146"/>
        <end position="166"/>
    </location>
</feature>
<dbReference type="Pfam" id="PF03364">
    <property type="entry name" value="Polyketide_cyc"/>
    <property type="match status" value="1"/>
</dbReference>
<dbReference type="GO" id="GO:0045333">
    <property type="term" value="P:cellular respiration"/>
    <property type="evidence" value="ECO:0007669"/>
    <property type="project" value="InterPro"/>
</dbReference>
<keyword evidence="5" id="KW-1185">Reference proteome</keyword>
<evidence type="ECO:0000256" key="1">
    <source>
        <dbReference type="ARBA" id="ARBA00008918"/>
    </source>
</evidence>
<dbReference type="Proteomes" id="UP000500767">
    <property type="component" value="Chromosome"/>
</dbReference>
<sequence length="166" mass="18840">MPTHAERRLIAYSAEQLFDLVADVGRYPEFLPWCVGSRVRRRSETELVSDTTIGFGPFRETFTSRVELNRPHTVKVRYERGPFRYLNNVWTFTPDPRGCLVDFFVEFEFRSRFLQAAIGVVFNEAVKLMVSSFLKRARDIYGTPPTRPVSAPVSVPGSTQVAGSSG</sequence>
<dbReference type="SUPFAM" id="SSF55961">
    <property type="entry name" value="Bet v1-like"/>
    <property type="match status" value="1"/>
</dbReference>
<feature type="domain" description="Coenzyme Q-binding protein COQ10 START" evidence="3">
    <location>
        <begin position="10"/>
        <end position="133"/>
    </location>
</feature>
<dbReference type="InterPro" id="IPR023393">
    <property type="entry name" value="START-like_dom_sf"/>
</dbReference>
<evidence type="ECO:0000259" key="3">
    <source>
        <dbReference type="Pfam" id="PF03364"/>
    </source>
</evidence>
<dbReference type="CDD" id="cd07813">
    <property type="entry name" value="COQ10p_like"/>
    <property type="match status" value="1"/>
</dbReference>
<dbReference type="PANTHER" id="PTHR12901:SF10">
    <property type="entry name" value="COENZYME Q-BINDING PROTEIN COQ10, MITOCHONDRIAL"/>
    <property type="match status" value="1"/>
</dbReference>
<reference evidence="4 5" key="1">
    <citation type="journal article" date="2014" name="World J. Microbiol. Biotechnol.">
        <title>Biodiversity and physiological characteristics of Antarctic and Arctic lichens-associated bacteria.</title>
        <authorList>
            <person name="Lee Y.M."/>
            <person name="Kim E.H."/>
            <person name="Lee H.K."/>
            <person name="Hong S.G."/>
        </authorList>
    </citation>
    <scope>NUCLEOTIDE SEQUENCE [LARGE SCALE GENOMIC DNA]</scope>
    <source>
        <strain evidence="4 5">PAMC 26569</strain>
    </source>
</reference>
<evidence type="ECO:0000313" key="5">
    <source>
        <dbReference type="Proteomes" id="UP000500767"/>
    </source>
</evidence>
<evidence type="ECO:0000313" key="4">
    <source>
        <dbReference type="EMBL" id="QKE90290.1"/>
    </source>
</evidence>
<dbReference type="RefSeq" id="WP_171834028.1">
    <property type="nucleotide sequence ID" value="NZ_CP053708.1"/>
</dbReference>
<dbReference type="EMBL" id="CP053708">
    <property type="protein sequence ID" value="QKE90290.1"/>
    <property type="molecule type" value="Genomic_DNA"/>
</dbReference>
<dbReference type="GO" id="GO:0048039">
    <property type="term" value="F:ubiquinone binding"/>
    <property type="evidence" value="ECO:0007669"/>
    <property type="project" value="InterPro"/>
</dbReference>
<dbReference type="Gene3D" id="3.30.530.20">
    <property type="match status" value="1"/>
</dbReference>
<comment type="similarity">
    <text evidence="1">Belongs to the ribosome association toxin RatA family.</text>
</comment>
<dbReference type="PANTHER" id="PTHR12901">
    <property type="entry name" value="SPERM PROTEIN HOMOLOG"/>
    <property type="match status" value="1"/>
</dbReference>
<dbReference type="InterPro" id="IPR044996">
    <property type="entry name" value="COQ10-like"/>
</dbReference>
<dbReference type="AlphaFoldDB" id="A0A6M8HPS0"/>
<organism evidence="4 5">
    <name type="scientific">Lichenicola cladoniae</name>
    <dbReference type="NCBI Taxonomy" id="1484109"/>
    <lineage>
        <taxon>Bacteria</taxon>
        <taxon>Pseudomonadati</taxon>
        <taxon>Pseudomonadota</taxon>
        <taxon>Alphaproteobacteria</taxon>
        <taxon>Acetobacterales</taxon>
        <taxon>Acetobacteraceae</taxon>
        <taxon>Lichenicola</taxon>
    </lineage>
</organism>
<proteinExistence type="inferred from homology"/>
<protein>
    <submittedName>
        <fullName evidence="4">Type II toxin-antitoxin system RatA family toxin</fullName>
    </submittedName>
</protein>
<evidence type="ECO:0000256" key="2">
    <source>
        <dbReference type="SAM" id="MobiDB-lite"/>
    </source>
</evidence>
<gene>
    <name evidence="4" type="ORF">HN018_09780</name>
</gene>
<dbReference type="InterPro" id="IPR005031">
    <property type="entry name" value="COQ10_START"/>
</dbReference>